<dbReference type="InterPro" id="IPR010461">
    <property type="entry name" value="ComK"/>
</dbReference>
<proteinExistence type="predicted"/>
<dbReference type="AlphaFoldDB" id="A0A2N5GPN9"/>
<dbReference type="Proteomes" id="UP000234951">
    <property type="component" value="Unassembled WGS sequence"/>
</dbReference>
<sequence>MISSTISYEGRKQGTKTLIGITHKVPITIDPVHFIYFFPTTSPNNNDCIWISHENVLSHQRVDSQQTVVTFRNKRHYTFPISSASFENQLLRTALLRTKIMQRLEETERKAYYFSRTGRYMEASESHHHYQSEGRTFKQ</sequence>
<protein>
    <recommendedName>
        <fullName evidence="3">Transcriptional regulator</fullName>
    </recommendedName>
</protein>
<comment type="caution">
    <text evidence="1">The sequence shown here is derived from an EMBL/GenBank/DDBJ whole genome shotgun (WGS) entry which is preliminary data.</text>
</comment>
<evidence type="ECO:0008006" key="3">
    <source>
        <dbReference type="Google" id="ProtNLM"/>
    </source>
</evidence>
<organism evidence="1 2">
    <name type="scientific">Bacillus canaveralius</name>
    <dbReference type="NCBI Taxonomy" id="1403243"/>
    <lineage>
        <taxon>Bacteria</taxon>
        <taxon>Bacillati</taxon>
        <taxon>Bacillota</taxon>
        <taxon>Bacilli</taxon>
        <taxon>Bacillales</taxon>
        <taxon>Bacillaceae</taxon>
        <taxon>Bacillus</taxon>
    </lineage>
</organism>
<name>A0A2N5GPN9_9BACI</name>
<dbReference type="GO" id="GO:0030420">
    <property type="term" value="P:establishment of competence for transformation"/>
    <property type="evidence" value="ECO:0007669"/>
    <property type="project" value="InterPro"/>
</dbReference>
<dbReference type="EMBL" id="PGVA01000012">
    <property type="protein sequence ID" value="PLR84677.1"/>
    <property type="molecule type" value="Genomic_DNA"/>
</dbReference>
<evidence type="ECO:0000313" key="1">
    <source>
        <dbReference type="EMBL" id="PLR84677.1"/>
    </source>
</evidence>
<reference evidence="1 2" key="1">
    <citation type="submission" date="2017-11" db="EMBL/GenBank/DDBJ databases">
        <title>Comparitive Functional Genomics of Dry Heat Resistant strains isolated from the Viking Spacecraft.</title>
        <authorList>
            <person name="Seuylemezian A."/>
            <person name="Cooper K."/>
            <person name="Vaishampayan P."/>
        </authorList>
    </citation>
    <scope>NUCLEOTIDE SEQUENCE [LARGE SCALE GENOMIC DNA]</scope>
    <source>
        <strain evidence="1 2">M4.6</strain>
    </source>
</reference>
<accession>A0A2N5GPN9</accession>
<dbReference type="Pfam" id="PF06338">
    <property type="entry name" value="ComK"/>
    <property type="match status" value="1"/>
</dbReference>
<dbReference type="OrthoDB" id="2417337at2"/>
<gene>
    <name evidence="1" type="ORF">CU635_06290</name>
</gene>
<evidence type="ECO:0000313" key="2">
    <source>
        <dbReference type="Proteomes" id="UP000234951"/>
    </source>
</evidence>